<comment type="caution">
    <text evidence="1">The sequence shown here is derived from an EMBL/GenBank/DDBJ whole genome shotgun (WGS) entry which is preliminary data.</text>
</comment>
<protein>
    <submittedName>
        <fullName evidence="1">Uncharacterized protein</fullName>
    </submittedName>
</protein>
<proteinExistence type="predicted"/>
<dbReference type="OrthoDB" id="6688863at2"/>
<dbReference type="AlphaFoldDB" id="A0A368L851"/>
<keyword evidence="2" id="KW-1185">Reference proteome</keyword>
<organism evidence="1 2">
    <name type="scientific">Parvibium lacunae</name>
    <dbReference type="NCBI Taxonomy" id="1888893"/>
    <lineage>
        <taxon>Bacteria</taxon>
        <taxon>Pseudomonadati</taxon>
        <taxon>Pseudomonadota</taxon>
        <taxon>Betaproteobacteria</taxon>
        <taxon>Burkholderiales</taxon>
        <taxon>Alcaligenaceae</taxon>
        <taxon>Parvibium</taxon>
    </lineage>
</organism>
<dbReference type="RefSeq" id="WP_114401879.1">
    <property type="nucleotide sequence ID" value="NZ_QPGB01000001.1"/>
</dbReference>
<name>A0A368L851_9BURK</name>
<sequence>MNAVEYMGVKTAAHHTVHGFPGGAMALASAIGISSGVLSNQVSLTRPQDNLSLVSAMRVMRATENYSILNAMAQELGHVVMQVGVAHLDQPHAQMMARLFKEVGEAVSALAQSLADGKVSRNEMMNIHTEVDQSIVMLIEAKQMAQRLYDEGAR</sequence>
<dbReference type="GO" id="GO:0003677">
    <property type="term" value="F:DNA binding"/>
    <property type="evidence" value="ECO:0007669"/>
    <property type="project" value="InterPro"/>
</dbReference>
<gene>
    <name evidence="1" type="ORF">DU000_03215</name>
</gene>
<dbReference type="InterPro" id="IPR009679">
    <property type="entry name" value="Phage_186_CII-like"/>
</dbReference>
<reference evidence="1 2" key="1">
    <citation type="journal article" date="2018" name="Int. J. Syst. Evol. Microbiol.">
        <title>Parvibium lacunae gen. nov., sp. nov., a new member of the family Alcaligenaceae isolated from a freshwater pond.</title>
        <authorList>
            <person name="Chen W.M."/>
            <person name="Xie P.B."/>
            <person name="Hsu M.Y."/>
            <person name="Sheu S.Y."/>
        </authorList>
    </citation>
    <scope>NUCLEOTIDE SEQUENCE [LARGE SCALE GENOMIC DNA]</scope>
    <source>
        <strain evidence="1 2">KMB9</strain>
    </source>
</reference>
<dbReference type="Pfam" id="PF06892">
    <property type="entry name" value="Phage_CP76"/>
    <property type="match status" value="1"/>
</dbReference>
<dbReference type="Proteomes" id="UP000252357">
    <property type="component" value="Unassembled WGS sequence"/>
</dbReference>
<evidence type="ECO:0000313" key="1">
    <source>
        <dbReference type="EMBL" id="RCS59732.1"/>
    </source>
</evidence>
<evidence type="ECO:0000313" key="2">
    <source>
        <dbReference type="Proteomes" id="UP000252357"/>
    </source>
</evidence>
<dbReference type="EMBL" id="QPGB01000001">
    <property type="protein sequence ID" value="RCS59732.1"/>
    <property type="molecule type" value="Genomic_DNA"/>
</dbReference>
<accession>A0A368L851</accession>